<dbReference type="GO" id="GO:0015288">
    <property type="term" value="F:porin activity"/>
    <property type="evidence" value="ECO:0007669"/>
    <property type="project" value="UniProtKB-KW"/>
</dbReference>
<sequence length="230" mass="24799">MAPFRLVAASLLLCSASNLYADGGFVSLQTGITDSQDMDSFGTPVKVNFGPNITDSLALEFGLLDMGEAGYDDPSIDFSEADREQAPVFRGVGSGTVSQQSANDDEPASSTYRGLSTIRPQGFLVMLRYRIQLLEQLDFFLKTGANIWSGDYQQTEITAQVDASGEPVVTQVKGKQGKASAVDQITGGGFIWHAGNGFAARAELVTTALDSQDFERVRFQLVTLGVHYEF</sequence>
<evidence type="ECO:0000259" key="5">
    <source>
        <dbReference type="Pfam" id="PF01389"/>
    </source>
</evidence>
<dbReference type="GO" id="GO:0009279">
    <property type="term" value="C:cell outer membrane"/>
    <property type="evidence" value="ECO:0007669"/>
    <property type="project" value="InterPro"/>
</dbReference>
<proteinExistence type="inferred from homology"/>
<keyword evidence="7" id="KW-1185">Reference proteome</keyword>
<feature type="signal peptide" evidence="4">
    <location>
        <begin position="1"/>
        <end position="21"/>
    </location>
</feature>
<feature type="region of interest" description="Disordered" evidence="3">
    <location>
        <begin position="93"/>
        <end position="112"/>
    </location>
</feature>
<evidence type="ECO:0000256" key="4">
    <source>
        <dbReference type="SAM" id="SignalP"/>
    </source>
</evidence>
<gene>
    <name evidence="6" type="ORF">CHH28_18380</name>
</gene>
<dbReference type="SUPFAM" id="SSF56925">
    <property type="entry name" value="OMPA-like"/>
    <property type="match status" value="1"/>
</dbReference>
<feature type="compositionally biased region" description="Polar residues" evidence="3">
    <location>
        <begin position="95"/>
        <end position="112"/>
    </location>
</feature>
<evidence type="ECO:0000256" key="1">
    <source>
        <dbReference type="ARBA" id="ARBA00005710"/>
    </source>
</evidence>
<evidence type="ECO:0000313" key="7">
    <source>
        <dbReference type="Proteomes" id="UP000202440"/>
    </source>
</evidence>
<dbReference type="RefSeq" id="WP_094061676.1">
    <property type="nucleotide sequence ID" value="NZ_CP022530.1"/>
</dbReference>
<dbReference type="Pfam" id="PF01389">
    <property type="entry name" value="OmpA_membrane"/>
    <property type="match status" value="1"/>
</dbReference>
<keyword evidence="2" id="KW-0812">Transmembrane</keyword>
<dbReference type="AlphaFoldDB" id="A0A222FPS1"/>
<evidence type="ECO:0000313" key="6">
    <source>
        <dbReference type="EMBL" id="ASP40514.1"/>
    </source>
</evidence>
<keyword evidence="4" id="KW-0732">Signal</keyword>
<name>A0A222FPS1_9GAMM</name>
<keyword evidence="2" id="KW-0813">Transport</keyword>
<evidence type="ECO:0000256" key="3">
    <source>
        <dbReference type="SAM" id="MobiDB-lite"/>
    </source>
</evidence>
<dbReference type="OrthoDB" id="6119544at2"/>
<keyword evidence="2" id="KW-0406">Ion transport</keyword>
<dbReference type="KEGG" id="bsan:CHH28_18380"/>
<dbReference type="GO" id="GO:0046930">
    <property type="term" value="C:pore complex"/>
    <property type="evidence" value="ECO:0007669"/>
    <property type="project" value="UniProtKB-KW"/>
</dbReference>
<reference evidence="6 7" key="1">
    <citation type="submission" date="2017-07" db="EMBL/GenBank/DDBJ databases">
        <title>Annotated genome sequence of Bacterioplanes sanyensis isolated from Red Sea.</title>
        <authorList>
            <person name="Rehman Z.U."/>
        </authorList>
    </citation>
    <scope>NUCLEOTIDE SEQUENCE [LARGE SCALE GENOMIC DNA]</scope>
    <source>
        <strain evidence="6 7">NV9</strain>
    </source>
</reference>
<keyword evidence="2" id="KW-0626">Porin</keyword>
<organism evidence="6 7">
    <name type="scientific">Bacterioplanes sanyensis</name>
    <dbReference type="NCBI Taxonomy" id="1249553"/>
    <lineage>
        <taxon>Bacteria</taxon>
        <taxon>Pseudomonadati</taxon>
        <taxon>Pseudomonadota</taxon>
        <taxon>Gammaproteobacteria</taxon>
        <taxon>Oceanospirillales</taxon>
        <taxon>Oceanospirillaceae</taxon>
        <taxon>Bacterioplanes</taxon>
    </lineage>
</organism>
<evidence type="ECO:0000256" key="2">
    <source>
        <dbReference type="ARBA" id="ARBA00023114"/>
    </source>
</evidence>
<comment type="similarity">
    <text evidence="1">Belongs to the outer membrane OOP (TC 1.B.6) superfamily. OmpA family.</text>
</comment>
<dbReference type="EMBL" id="CP022530">
    <property type="protein sequence ID" value="ASP40514.1"/>
    <property type="molecule type" value="Genomic_DNA"/>
</dbReference>
<feature type="chain" id="PRO_5012081422" description="Outer membrane protein OmpA-like transmembrane domain-containing protein" evidence="4">
    <location>
        <begin position="22"/>
        <end position="230"/>
    </location>
</feature>
<dbReference type="InterPro" id="IPR011250">
    <property type="entry name" value="OMP/PagP_B-barrel"/>
</dbReference>
<dbReference type="Proteomes" id="UP000202440">
    <property type="component" value="Chromosome"/>
</dbReference>
<protein>
    <recommendedName>
        <fullName evidence="5">Outer membrane protein OmpA-like transmembrane domain-containing protein</fullName>
    </recommendedName>
</protein>
<accession>A0A222FPS1</accession>
<dbReference type="Gene3D" id="2.40.160.20">
    <property type="match status" value="1"/>
</dbReference>
<dbReference type="InterPro" id="IPR000498">
    <property type="entry name" value="OmpA-like_TM_dom"/>
</dbReference>
<feature type="domain" description="Outer membrane protein OmpA-like transmembrane" evidence="5">
    <location>
        <begin position="45"/>
        <end position="230"/>
    </location>
</feature>